<organism evidence="1 2">
    <name type="scientific">Dyadobacter chenhuakuii</name>
    <dbReference type="NCBI Taxonomy" id="2909339"/>
    <lineage>
        <taxon>Bacteria</taxon>
        <taxon>Pseudomonadati</taxon>
        <taxon>Bacteroidota</taxon>
        <taxon>Cytophagia</taxon>
        <taxon>Cytophagales</taxon>
        <taxon>Spirosomataceae</taxon>
        <taxon>Dyadobacter</taxon>
    </lineage>
</organism>
<dbReference type="AlphaFoldDB" id="A0A9X1TV28"/>
<comment type="caution">
    <text evidence="1">The sequence shown here is derived from an EMBL/GenBank/DDBJ whole genome shotgun (WGS) entry which is preliminary data.</text>
</comment>
<protein>
    <submittedName>
        <fullName evidence="1">Uncharacterized protein</fullName>
    </submittedName>
</protein>
<reference evidence="1" key="1">
    <citation type="submission" date="2022-01" db="EMBL/GenBank/DDBJ databases">
        <title>Novel species in genus Dyadobacter.</title>
        <authorList>
            <person name="Ma C."/>
        </authorList>
    </citation>
    <scope>NUCLEOTIDE SEQUENCE</scope>
    <source>
        <strain evidence="1">CY357</strain>
    </source>
</reference>
<name>A0A9X1TV28_9BACT</name>
<proteinExistence type="predicted"/>
<gene>
    <name evidence="1" type="ORF">L0661_15005</name>
</gene>
<evidence type="ECO:0000313" key="1">
    <source>
        <dbReference type="EMBL" id="MCF2499627.1"/>
    </source>
</evidence>
<dbReference type="EMBL" id="JAKFFV010000008">
    <property type="protein sequence ID" value="MCF2499627.1"/>
    <property type="molecule type" value="Genomic_DNA"/>
</dbReference>
<sequence>MKVDITLPNASSNMFRTHKSYSAEEILAAGGADAFGEKLGNTNEKIIEALQNGPTIEPFTDEEWEDLLHQLQATK</sequence>
<dbReference type="RefSeq" id="WP_235178323.1">
    <property type="nucleotide sequence ID" value="NZ_JAKFFV010000008.1"/>
</dbReference>
<dbReference type="Proteomes" id="UP001139411">
    <property type="component" value="Unassembled WGS sequence"/>
</dbReference>
<evidence type="ECO:0000313" key="2">
    <source>
        <dbReference type="Proteomes" id="UP001139411"/>
    </source>
</evidence>
<accession>A0A9X1TV28</accession>